<keyword evidence="3" id="KW-0694">RNA-binding</keyword>
<dbReference type="GO" id="GO:0005829">
    <property type="term" value="C:cytosol"/>
    <property type="evidence" value="ECO:0007669"/>
    <property type="project" value="TreeGrafter"/>
</dbReference>
<name>A0A3G1IVX9_9EUKA</name>
<evidence type="ECO:0000256" key="4">
    <source>
        <dbReference type="ARBA" id="ARBA00022980"/>
    </source>
</evidence>
<dbReference type="AlphaFoldDB" id="A0A3G1IVX9"/>
<keyword evidence="5" id="KW-0687">Ribonucleoprotein</keyword>
<dbReference type="NCBIfam" id="TIGR00029">
    <property type="entry name" value="S20"/>
    <property type="match status" value="1"/>
</dbReference>
<dbReference type="PANTHER" id="PTHR33398:SF1">
    <property type="entry name" value="SMALL RIBOSOMAL SUBUNIT PROTEIN BS20C"/>
    <property type="match status" value="1"/>
</dbReference>
<evidence type="ECO:0000256" key="1">
    <source>
        <dbReference type="ARBA" id="ARBA00007634"/>
    </source>
</evidence>
<keyword evidence="2" id="KW-0699">rRNA-binding</keyword>
<dbReference type="SUPFAM" id="SSF46992">
    <property type="entry name" value="Ribosomal protein S20"/>
    <property type="match status" value="1"/>
</dbReference>
<dbReference type="InterPro" id="IPR036510">
    <property type="entry name" value="Ribosomal_bS20_sf"/>
</dbReference>
<gene>
    <name evidence="6" type="primary">rps20</name>
</gene>
<evidence type="ECO:0000313" key="6">
    <source>
        <dbReference type="EMBL" id="ASQ40191.1"/>
    </source>
</evidence>
<proteinExistence type="inferred from homology"/>
<dbReference type="HAMAP" id="MF_00500">
    <property type="entry name" value="Ribosomal_bS20"/>
    <property type="match status" value="1"/>
</dbReference>
<dbReference type="Pfam" id="PF01649">
    <property type="entry name" value="Ribosomal_S20p"/>
    <property type="match status" value="1"/>
</dbReference>
<dbReference type="GeneID" id="38572595"/>
<organism evidence="6">
    <name type="scientific">Gloeochaete wittrockiana</name>
    <dbReference type="NCBI Taxonomy" id="38269"/>
    <lineage>
        <taxon>Eukaryota</taxon>
        <taxon>Glaucocystophyceae</taxon>
        <taxon>Gloeochaetales</taxon>
        <taxon>Gloeochaetaceae</taxon>
        <taxon>Gloeochaete</taxon>
    </lineage>
</organism>
<dbReference type="RefSeq" id="YP_009546130.1">
    <property type="nucleotide sequence ID" value="NC_040153.1"/>
</dbReference>
<evidence type="ECO:0000256" key="5">
    <source>
        <dbReference type="ARBA" id="ARBA00023274"/>
    </source>
</evidence>
<dbReference type="GO" id="GO:0006412">
    <property type="term" value="P:translation"/>
    <property type="evidence" value="ECO:0007669"/>
    <property type="project" value="InterPro"/>
</dbReference>
<dbReference type="GO" id="GO:0070181">
    <property type="term" value="F:small ribosomal subunit rRNA binding"/>
    <property type="evidence" value="ECO:0007669"/>
    <property type="project" value="TreeGrafter"/>
</dbReference>
<dbReference type="PANTHER" id="PTHR33398">
    <property type="entry name" value="30S RIBOSOMAL PROTEIN S20"/>
    <property type="match status" value="1"/>
</dbReference>
<evidence type="ECO:0000256" key="3">
    <source>
        <dbReference type="ARBA" id="ARBA00022884"/>
    </source>
</evidence>
<dbReference type="GO" id="GO:0003735">
    <property type="term" value="F:structural constituent of ribosome"/>
    <property type="evidence" value="ECO:0007669"/>
    <property type="project" value="InterPro"/>
</dbReference>
<reference evidence="6" key="1">
    <citation type="submission" date="2017-05" db="EMBL/GenBank/DDBJ databases">
        <title>Plastid comparative genomics reveals ancient divergence between Glaucophyte genera.</title>
        <authorList>
            <person name="Figueroa-Martinez F.J."/>
            <person name="Jackson C."/>
            <person name="Reyes-Prieto A."/>
        </authorList>
    </citation>
    <scope>NUCLEOTIDE SEQUENCE</scope>
    <source>
        <strain evidence="6">SAG 46.84</strain>
    </source>
</reference>
<comment type="similarity">
    <text evidence="1">Belongs to the bacterial ribosomal protein bS20 family.</text>
</comment>
<dbReference type="EMBL" id="MF167426">
    <property type="protein sequence ID" value="ASQ40191.1"/>
    <property type="molecule type" value="Genomic_DNA"/>
</dbReference>
<keyword evidence="6" id="KW-0934">Plastid</keyword>
<sequence>MAHIKSAVKRIKLSYQRNLKAKAFKSSIKTFTKNYIFFIEENKEEFNSTVVLEASKQLSNLFSKIDKSTRLGILSKSKGSRKKSYLSNLLKGL</sequence>
<keyword evidence="4 6" id="KW-0689">Ribosomal protein</keyword>
<geneLocation type="plastid" evidence="6"/>
<accession>A0A3G1IVX9</accession>
<dbReference type="Gene3D" id="1.20.58.110">
    <property type="entry name" value="Ribosomal protein S20"/>
    <property type="match status" value="1"/>
</dbReference>
<dbReference type="InterPro" id="IPR002583">
    <property type="entry name" value="Ribosomal_bS20"/>
</dbReference>
<protein>
    <submittedName>
        <fullName evidence="6">Ribosomal protein S20</fullName>
    </submittedName>
</protein>
<evidence type="ECO:0000256" key="2">
    <source>
        <dbReference type="ARBA" id="ARBA00022730"/>
    </source>
</evidence>
<dbReference type="GO" id="GO:0015935">
    <property type="term" value="C:small ribosomal subunit"/>
    <property type="evidence" value="ECO:0007669"/>
    <property type="project" value="TreeGrafter"/>
</dbReference>